<dbReference type="Gene3D" id="3.40.50.1820">
    <property type="entry name" value="alpha/beta hydrolase"/>
    <property type="match status" value="1"/>
</dbReference>
<accession>A0ABZ0CZ36</accession>
<evidence type="ECO:0000313" key="2">
    <source>
        <dbReference type="EMBL" id="WOB08247.1"/>
    </source>
</evidence>
<dbReference type="EMBL" id="CP136336">
    <property type="protein sequence ID" value="WOB08247.1"/>
    <property type="molecule type" value="Genomic_DNA"/>
</dbReference>
<dbReference type="GO" id="GO:0016787">
    <property type="term" value="F:hydrolase activity"/>
    <property type="evidence" value="ECO:0007669"/>
    <property type="project" value="UniProtKB-KW"/>
</dbReference>
<dbReference type="PRINTS" id="PR00412">
    <property type="entry name" value="EPOXHYDRLASE"/>
</dbReference>
<evidence type="ECO:0000313" key="3">
    <source>
        <dbReference type="Proteomes" id="UP001303946"/>
    </source>
</evidence>
<evidence type="ECO:0000259" key="1">
    <source>
        <dbReference type="Pfam" id="PF12697"/>
    </source>
</evidence>
<dbReference type="InterPro" id="IPR050266">
    <property type="entry name" value="AB_hydrolase_sf"/>
</dbReference>
<keyword evidence="3" id="KW-1185">Reference proteome</keyword>
<dbReference type="Pfam" id="PF12697">
    <property type="entry name" value="Abhydrolase_6"/>
    <property type="match status" value="1"/>
</dbReference>
<dbReference type="SUPFAM" id="SSF53474">
    <property type="entry name" value="alpha/beta-Hydrolases"/>
    <property type="match status" value="1"/>
</dbReference>
<organism evidence="2 3">
    <name type="scientific">Piscinibacter gummiphilus</name>
    <dbReference type="NCBI Taxonomy" id="946333"/>
    <lineage>
        <taxon>Bacteria</taxon>
        <taxon>Pseudomonadati</taxon>
        <taxon>Pseudomonadota</taxon>
        <taxon>Betaproteobacteria</taxon>
        <taxon>Burkholderiales</taxon>
        <taxon>Sphaerotilaceae</taxon>
        <taxon>Piscinibacter</taxon>
    </lineage>
</organism>
<dbReference type="RefSeq" id="WP_316700955.1">
    <property type="nucleotide sequence ID" value="NZ_CP136336.1"/>
</dbReference>
<reference evidence="2 3" key="1">
    <citation type="submission" date="2023-10" db="EMBL/GenBank/DDBJ databases">
        <title>Bacteria for the degradation of biodegradable plastic PBAT(Polybutylene adipate terephthalate).</title>
        <authorList>
            <person name="Weon H.-Y."/>
            <person name="Yeon J."/>
        </authorList>
    </citation>
    <scope>NUCLEOTIDE SEQUENCE [LARGE SCALE GENOMIC DNA]</scope>
    <source>
        <strain evidence="2 3">SBD 7-3</strain>
    </source>
</reference>
<dbReference type="InterPro" id="IPR029058">
    <property type="entry name" value="AB_hydrolase_fold"/>
</dbReference>
<keyword evidence="2" id="KW-0378">Hydrolase</keyword>
<dbReference type="Proteomes" id="UP001303946">
    <property type="component" value="Chromosome"/>
</dbReference>
<dbReference type="PANTHER" id="PTHR43798">
    <property type="entry name" value="MONOACYLGLYCEROL LIPASE"/>
    <property type="match status" value="1"/>
</dbReference>
<name>A0ABZ0CZ36_9BURK</name>
<dbReference type="InterPro" id="IPR000639">
    <property type="entry name" value="Epox_hydrolase-like"/>
</dbReference>
<dbReference type="PANTHER" id="PTHR43798:SF29">
    <property type="entry name" value="AB HYDROLASE-1 DOMAIN-CONTAINING PROTEIN"/>
    <property type="match status" value="1"/>
</dbReference>
<sequence>MSKTPLVLLPGLLCDHAVWAPQIEALGERVDAYVVHYGERDSLVAMAQHVLDTAPAPRFALAGHSMGGRVAFEVWRLAPERVTQLALLDTSYHPLAAGEAGENEKLGRYTLLEKAQREGMRAMADEWARGMVHESRIGGPVFEAVLDMFGRSSPAVFAAQIKALLDRPDADPLLPTITCPTLVLCGREDMWSNPARHQHLHARIAGSTLVVVERCGHMSTMEQPEAVTHALRQWLG</sequence>
<dbReference type="InterPro" id="IPR000073">
    <property type="entry name" value="AB_hydrolase_1"/>
</dbReference>
<feature type="domain" description="AB hydrolase-1" evidence="1">
    <location>
        <begin position="7"/>
        <end position="228"/>
    </location>
</feature>
<proteinExistence type="predicted"/>
<gene>
    <name evidence="2" type="ORF">RXV79_25525</name>
</gene>
<protein>
    <submittedName>
        <fullName evidence="2">Alpha/beta fold hydrolase</fullName>
    </submittedName>
</protein>